<dbReference type="RefSeq" id="WP_145079270.1">
    <property type="nucleotide sequence ID" value="NZ_CP036425.1"/>
</dbReference>
<feature type="transmembrane region" description="Helical" evidence="1">
    <location>
        <begin position="117"/>
        <end position="138"/>
    </location>
</feature>
<dbReference type="EMBL" id="CP036425">
    <property type="protein sequence ID" value="QDU34850.1"/>
    <property type="molecule type" value="Genomic_DNA"/>
</dbReference>
<protein>
    <submittedName>
        <fullName evidence="2">Uncharacterized protein</fullName>
    </submittedName>
</protein>
<feature type="transmembrane region" description="Helical" evidence="1">
    <location>
        <begin position="53"/>
        <end position="72"/>
    </location>
</feature>
<keyword evidence="1" id="KW-1133">Transmembrane helix</keyword>
<feature type="transmembrane region" description="Helical" evidence="1">
    <location>
        <begin position="84"/>
        <end position="105"/>
    </location>
</feature>
<feature type="transmembrane region" description="Helical" evidence="1">
    <location>
        <begin position="150"/>
        <end position="171"/>
    </location>
</feature>
<keyword evidence="1" id="KW-0472">Membrane</keyword>
<dbReference type="AlphaFoldDB" id="A0A517YXA7"/>
<feature type="transmembrane region" description="Helical" evidence="1">
    <location>
        <begin position="21"/>
        <end position="41"/>
    </location>
</feature>
<keyword evidence="1" id="KW-0812">Transmembrane</keyword>
<feature type="transmembrane region" description="Helical" evidence="1">
    <location>
        <begin position="183"/>
        <end position="202"/>
    </location>
</feature>
<accession>A0A517YXA7</accession>
<feature type="transmembrane region" description="Helical" evidence="1">
    <location>
        <begin position="209"/>
        <end position="233"/>
    </location>
</feature>
<organism evidence="2 3">
    <name type="scientific">Poriferisphaera corsica</name>
    <dbReference type="NCBI Taxonomy" id="2528020"/>
    <lineage>
        <taxon>Bacteria</taxon>
        <taxon>Pseudomonadati</taxon>
        <taxon>Planctomycetota</taxon>
        <taxon>Phycisphaerae</taxon>
        <taxon>Phycisphaerales</taxon>
        <taxon>Phycisphaeraceae</taxon>
        <taxon>Poriferisphaera</taxon>
    </lineage>
</organism>
<dbReference type="Proteomes" id="UP000317369">
    <property type="component" value="Chromosome"/>
</dbReference>
<evidence type="ECO:0000313" key="2">
    <source>
        <dbReference type="EMBL" id="QDU34850.1"/>
    </source>
</evidence>
<dbReference type="KEGG" id="pcor:KS4_29260"/>
<reference evidence="2 3" key="1">
    <citation type="submission" date="2019-02" db="EMBL/GenBank/DDBJ databases">
        <title>Deep-cultivation of Planctomycetes and their phenomic and genomic characterization uncovers novel biology.</title>
        <authorList>
            <person name="Wiegand S."/>
            <person name="Jogler M."/>
            <person name="Boedeker C."/>
            <person name="Pinto D."/>
            <person name="Vollmers J."/>
            <person name="Rivas-Marin E."/>
            <person name="Kohn T."/>
            <person name="Peeters S.H."/>
            <person name="Heuer A."/>
            <person name="Rast P."/>
            <person name="Oberbeckmann S."/>
            <person name="Bunk B."/>
            <person name="Jeske O."/>
            <person name="Meyerdierks A."/>
            <person name="Storesund J.E."/>
            <person name="Kallscheuer N."/>
            <person name="Luecker S."/>
            <person name="Lage O.M."/>
            <person name="Pohl T."/>
            <person name="Merkel B.J."/>
            <person name="Hornburger P."/>
            <person name="Mueller R.-W."/>
            <person name="Bruemmer F."/>
            <person name="Labrenz M."/>
            <person name="Spormann A.M."/>
            <person name="Op den Camp H."/>
            <person name="Overmann J."/>
            <person name="Amann R."/>
            <person name="Jetten M.S.M."/>
            <person name="Mascher T."/>
            <person name="Medema M.H."/>
            <person name="Devos D.P."/>
            <person name="Kaster A.-K."/>
            <person name="Ovreas L."/>
            <person name="Rohde M."/>
            <person name="Galperin M.Y."/>
            <person name="Jogler C."/>
        </authorList>
    </citation>
    <scope>NUCLEOTIDE SEQUENCE [LARGE SCALE GENOMIC DNA]</scope>
    <source>
        <strain evidence="2 3">KS4</strain>
    </source>
</reference>
<keyword evidence="3" id="KW-1185">Reference proteome</keyword>
<feature type="transmembrane region" description="Helical" evidence="1">
    <location>
        <begin position="253"/>
        <end position="277"/>
    </location>
</feature>
<proteinExistence type="predicted"/>
<evidence type="ECO:0000313" key="3">
    <source>
        <dbReference type="Proteomes" id="UP000317369"/>
    </source>
</evidence>
<name>A0A517YXA7_9BACT</name>
<evidence type="ECO:0000256" key="1">
    <source>
        <dbReference type="SAM" id="Phobius"/>
    </source>
</evidence>
<gene>
    <name evidence="2" type="ORF">KS4_29260</name>
</gene>
<sequence>MNQKHAMINRVVSAVEVGPCGLIELFCFSNLAFLTIDIYFAHSINAFAMSTEWIPFYFSIVGSVALIVSMIKGKLEPNEKWSKVLGLIVGWGAVITGVLGMIYHLESRFFKEYTLASLVYAAPFAAPLSYTGIGLLLIMNRTVKYGTRNWWQWVIVLGLGGFAGNFVLSVLDHAQNGFYEWTEWIPVIASAVAVGVLIPLIWERVTKAFLLVVVWVMVTQMLVGGLGFYFHGIADLQGSSESMWENLVFGAPIFAPLLFANIALLVLIGLWGGYIWMMTQENESDH</sequence>
<dbReference type="OrthoDB" id="269491at2"/>